<proteinExistence type="predicted"/>
<reference evidence="1 2" key="1">
    <citation type="submission" date="2016-10" db="EMBL/GenBank/DDBJ databases">
        <title>Silvanigrella aquatica sp. nov., isolated from a freshwater lake located in the Black Forest, Germany, description of Silvanigrellaceae fam. nov., Silvanigrellales ord. nov., reclassification of the order Bdellovibrionales in the class Oligoflexia, reclassification of the families Bacteriovoracaceae and Halobacteriovoraceae in the new order Bacteriovoracales ord. nov., and reclassification of the family Pseudobacteriovoracaceae in the order Oligoflexiales.</title>
        <authorList>
            <person name="Hahn M.W."/>
            <person name="Schmidt J."/>
            <person name="Koll U."/>
            <person name="Rohde M."/>
            <person name="Verbag S."/>
            <person name="Pitt A."/>
            <person name="Nakai R."/>
            <person name="Naganuma T."/>
            <person name="Lang E."/>
        </authorList>
    </citation>
    <scope>NUCLEOTIDE SEQUENCE [LARGE SCALE GENOMIC DNA]</scope>
    <source>
        <strain evidence="1 2">MWH-Nonnen-W8red</strain>
    </source>
</reference>
<dbReference type="AlphaFoldDB" id="A0A1L4D4F4"/>
<keyword evidence="2" id="KW-1185">Reference proteome</keyword>
<accession>A0A1L4D4F4</accession>
<organism evidence="1 2">
    <name type="scientific">Silvanigrella aquatica</name>
    <dbReference type="NCBI Taxonomy" id="1915309"/>
    <lineage>
        <taxon>Bacteria</taxon>
        <taxon>Pseudomonadati</taxon>
        <taxon>Bdellovibrionota</taxon>
        <taxon>Oligoflexia</taxon>
        <taxon>Silvanigrellales</taxon>
        <taxon>Silvanigrellaceae</taxon>
        <taxon>Silvanigrella</taxon>
    </lineage>
</organism>
<sequence>MTELLPFSPKDLENKVTFNRDHVIINLQYKINNNTEIILGSKIKIKHLNTFQCVSCKKTVKKLFDSFCFPCFKRKASADTCIMSPHLCHYMKGTCREPQWGDEFCYQPHYVYLSFTDKYKVGITRHSQVPTRWIDQGATSAALLARVTSRHQAGVLEHALKEILHDKSHWLNMLKKGNDRPSYDEFNQKVTEVQNWLKSKVKESNKELIVTTPPHLNLSNEIKLIENPVIVAIQFNLNENNANAKYKSINLDKNPEIEGVITGIKGQYLFFGEQVFNMRRHEGYVVNMEITTF</sequence>
<gene>
    <name evidence="1" type="ORF">AXG55_05445</name>
</gene>
<dbReference type="KEGG" id="saqi:AXG55_05445"/>
<evidence type="ECO:0000313" key="2">
    <source>
        <dbReference type="Proteomes" id="UP000184731"/>
    </source>
</evidence>
<dbReference type="EMBL" id="CP017834">
    <property type="protein sequence ID" value="APJ05096.1"/>
    <property type="molecule type" value="Genomic_DNA"/>
</dbReference>
<dbReference type="Proteomes" id="UP000184731">
    <property type="component" value="Chromosome"/>
</dbReference>
<dbReference type="InterPro" id="IPR021246">
    <property type="entry name" value="DUF2797"/>
</dbReference>
<dbReference type="Pfam" id="PF10977">
    <property type="entry name" value="DUF2797"/>
    <property type="match status" value="1"/>
</dbReference>
<protein>
    <recommendedName>
        <fullName evidence="3">DUF2797 domain-containing protein</fullName>
    </recommendedName>
</protein>
<evidence type="ECO:0000313" key="1">
    <source>
        <dbReference type="EMBL" id="APJ05096.1"/>
    </source>
</evidence>
<evidence type="ECO:0008006" key="3">
    <source>
        <dbReference type="Google" id="ProtNLM"/>
    </source>
</evidence>
<name>A0A1L4D4F4_9BACT</name>